<sequence>MSDFTPPATPIGTVDPDLSTDETPSLIAASKVEGTAVYDRQGEKLGSIYDVMIDKRSGKVAYAVLSLGGFLGLGSDYYPIPWNTLTYDVREGGYVVAVDRDRFNGAPSYAAADEPGWMERGYTRTIDDYYGSVIARGR</sequence>
<comment type="caution">
    <text evidence="3">The sequence shown here is derived from an EMBL/GenBank/DDBJ whole genome shotgun (WGS) entry which is preliminary data.</text>
</comment>
<dbReference type="InterPro" id="IPR027275">
    <property type="entry name" value="PRC-brl_dom"/>
</dbReference>
<keyword evidence="4" id="KW-1185">Reference proteome</keyword>
<evidence type="ECO:0000259" key="2">
    <source>
        <dbReference type="Pfam" id="PF05239"/>
    </source>
</evidence>
<dbReference type="Pfam" id="PF05239">
    <property type="entry name" value="PRC"/>
    <property type="match status" value="1"/>
</dbReference>
<dbReference type="PANTHER" id="PTHR36505">
    <property type="entry name" value="BLR1072 PROTEIN"/>
    <property type="match status" value="1"/>
</dbReference>
<reference evidence="3" key="2">
    <citation type="submission" date="2020-09" db="EMBL/GenBank/DDBJ databases">
        <authorList>
            <person name="Sun Q."/>
            <person name="Kim S."/>
        </authorList>
    </citation>
    <scope>NUCLEOTIDE SEQUENCE</scope>
    <source>
        <strain evidence="3">KCTC 42249</strain>
    </source>
</reference>
<reference evidence="3" key="1">
    <citation type="journal article" date="2014" name="Int. J. Syst. Evol. Microbiol.">
        <title>Complete genome sequence of Corynebacterium casei LMG S-19264T (=DSM 44701T), isolated from a smear-ripened cheese.</title>
        <authorList>
            <consortium name="US DOE Joint Genome Institute (JGI-PGF)"/>
            <person name="Walter F."/>
            <person name="Albersmeier A."/>
            <person name="Kalinowski J."/>
            <person name="Ruckert C."/>
        </authorList>
    </citation>
    <scope>NUCLEOTIDE SEQUENCE</scope>
    <source>
        <strain evidence="3">KCTC 42249</strain>
    </source>
</reference>
<dbReference type="Gene3D" id="2.30.30.240">
    <property type="entry name" value="PRC-barrel domain"/>
    <property type="match status" value="1"/>
</dbReference>
<dbReference type="InterPro" id="IPR011033">
    <property type="entry name" value="PRC_barrel-like_sf"/>
</dbReference>
<gene>
    <name evidence="3" type="ORF">GCM10016234_12720</name>
</gene>
<name>A0A8J3GK76_9HYPH</name>
<dbReference type="PANTHER" id="PTHR36505:SF1">
    <property type="entry name" value="BLR1072 PROTEIN"/>
    <property type="match status" value="1"/>
</dbReference>
<dbReference type="Proteomes" id="UP000630142">
    <property type="component" value="Unassembled WGS sequence"/>
</dbReference>
<feature type="domain" description="PRC-barrel" evidence="2">
    <location>
        <begin position="27"/>
        <end position="101"/>
    </location>
</feature>
<feature type="region of interest" description="Disordered" evidence="1">
    <location>
        <begin position="1"/>
        <end position="22"/>
    </location>
</feature>
<dbReference type="AlphaFoldDB" id="A0A8J3GK76"/>
<dbReference type="EMBL" id="BMZQ01000001">
    <property type="protein sequence ID" value="GHD10636.1"/>
    <property type="molecule type" value="Genomic_DNA"/>
</dbReference>
<proteinExistence type="predicted"/>
<protein>
    <submittedName>
        <fullName evidence="3">Photosystem reaction center subunit H</fullName>
    </submittedName>
</protein>
<evidence type="ECO:0000256" key="1">
    <source>
        <dbReference type="SAM" id="MobiDB-lite"/>
    </source>
</evidence>
<evidence type="ECO:0000313" key="4">
    <source>
        <dbReference type="Proteomes" id="UP000630142"/>
    </source>
</evidence>
<accession>A0A8J3GK76</accession>
<dbReference type="RefSeq" id="WP_189502607.1">
    <property type="nucleotide sequence ID" value="NZ_BMZQ01000001.1"/>
</dbReference>
<dbReference type="SUPFAM" id="SSF50346">
    <property type="entry name" value="PRC-barrel domain"/>
    <property type="match status" value="1"/>
</dbReference>
<organism evidence="3 4">
    <name type="scientific">Tianweitania populi</name>
    <dbReference type="NCBI Taxonomy" id="1607949"/>
    <lineage>
        <taxon>Bacteria</taxon>
        <taxon>Pseudomonadati</taxon>
        <taxon>Pseudomonadota</taxon>
        <taxon>Alphaproteobacteria</taxon>
        <taxon>Hyphomicrobiales</taxon>
        <taxon>Phyllobacteriaceae</taxon>
        <taxon>Tianweitania</taxon>
    </lineage>
</organism>
<evidence type="ECO:0000313" key="3">
    <source>
        <dbReference type="EMBL" id="GHD10636.1"/>
    </source>
</evidence>